<dbReference type="Gene3D" id="3.20.20.150">
    <property type="entry name" value="Divalent-metal-dependent TIM barrel enzymes"/>
    <property type="match status" value="1"/>
</dbReference>
<dbReference type="InterPro" id="IPR013022">
    <property type="entry name" value="Xyl_isomerase-like_TIM-brl"/>
</dbReference>
<accession>A0A2T2XJ37</accession>
<organism evidence="2 3">
    <name type="scientific">Sulfobacillus benefaciens</name>
    <dbReference type="NCBI Taxonomy" id="453960"/>
    <lineage>
        <taxon>Bacteria</taxon>
        <taxon>Bacillati</taxon>
        <taxon>Bacillota</taxon>
        <taxon>Clostridia</taxon>
        <taxon>Eubacteriales</taxon>
        <taxon>Clostridiales Family XVII. Incertae Sedis</taxon>
        <taxon>Sulfobacillus</taxon>
    </lineage>
</organism>
<evidence type="ECO:0000259" key="1">
    <source>
        <dbReference type="Pfam" id="PF01261"/>
    </source>
</evidence>
<evidence type="ECO:0000313" key="2">
    <source>
        <dbReference type="EMBL" id="PSR34486.1"/>
    </source>
</evidence>
<dbReference type="Pfam" id="PF01261">
    <property type="entry name" value="AP_endonuc_2"/>
    <property type="match status" value="1"/>
</dbReference>
<sequence>MDLKRLGISAITSRNWSAWQDLEVYCQMGIQGIGLWRDKLVDIDLKEYRRHLNACAMTVTNLCFTGQFTLGVDAAIRDGLQALTVAETVGADTILVISGPIDHLTMKEADERVVVGLRELAVEASTRNISLALEALHPMDMTQWTVIPTLDKALDLVDRVDHDNVGVMLDLYNTWWDPRLSQAIQRARGRILCVQLADWRNPTRSFTDRTVPGRGIAPLADLISQIESVGYSGWYDLEIFSDELWALEDYGSVLDEMIQWWSTIGEESPSE</sequence>
<dbReference type="Proteomes" id="UP000242972">
    <property type="component" value="Unassembled WGS sequence"/>
</dbReference>
<feature type="domain" description="Xylose isomerase-like TIM barrel" evidence="1">
    <location>
        <begin position="28"/>
        <end position="255"/>
    </location>
</feature>
<name>A0A2T2XJ37_9FIRM</name>
<dbReference type="PANTHER" id="PTHR12110:SF52">
    <property type="entry name" value="XYLOSE ISOMERASE"/>
    <property type="match status" value="1"/>
</dbReference>
<dbReference type="AlphaFoldDB" id="A0A2T2XJ37"/>
<dbReference type="InterPro" id="IPR050312">
    <property type="entry name" value="IolE/XylAMocC-like"/>
</dbReference>
<reference evidence="2 3" key="1">
    <citation type="journal article" date="2014" name="BMC Genomics">
        <title>Comparison of environmental and isolate Sulfobacillus genomes reveals diverse carbon, sulfur, nitrogen, and hydrogen metabolisms.</title>
        <authorList>
            <person name="Justice N.B."/>
            <person name="Norman A."/>
            <person name="Brown C.T."/>
            <person name="Singh A."/>
            <person name="Thomas B.C."/>
            <person name="Banfield J.F."/>
        </authorList>
    </citation>
    <scope>NUCLEOTIDE SEQUENCE [LARGE SCALE GENOMIC DNA]</scope>
    <source>
        <strain evidence="2">AMDSBA4</strain>
    </source>
</reference>
<dbReference type="PANTHER" id="PTHR12110">
    <property type="entry name" value="HYDROXYPYRUVATE ISOMERASE"/>
    <property type="match status" value="1"/>
</dbReference>
<proteinExistence type="predicted"/>
<dbReference type="SUPFAM" id="SSF51658">
    <property type="entry name" value="Xylose isomerase-like"/>
    <property type="match status" value="1"/>
</dbReference>
<dbReference type="EMBL" id="PXYW01000008">
    <property type="protein sequence ID" value="PSR34486.1"/>
    <property type="molecule type" value="Genomic_DNA"/>
</dbReference>
<comment type="caution">
    <text evidence="2">The sequence shown here is derived from an EMBL/GenBank/DDBJ whole genome shotgun (WGS) entry which is preliminary data.</text>
</comment>
<protein>
    <recommendedName>
        <fullName evidence="1">Xylose isomerase-like TIM barrel domain-containing protein</fullName>
    </recommendedName>
</protein>
<evidence type="ECO:0000313" key="3">
    <source>
        <dbReference type="Proteomes" id="UP000242972"/>
    </source>
</evidence>
<dbReference type="InterPro" id="IPR036237">
    <property type="entry name" value="Xyl_isomerase-like_sf"/>
</dbReference>
<gene>
    <name evidence="2" type="ORF">C7B46_04955</name>
</gene>